<evidence type="ECO:0000313" key="3">
    <source>
        <dbReference type="Proteomes" id="UP000265938"/>
    </source>
</evidence>
<proteinExistence type="predicted"/>
<organism evidence="2 3">
    <name type="scientific">Pseudoalteromonas gelatinilytica</name>
    <dbReference type="NCBI Taxonomy" id="1703256"/>
    <lineage>
        <taxon>Bacteria</taxon>
        <taxon>Pseudomonadati</taxon>
        <taxon>Pseudomonadota</taxon>
        <taxon>Gammaproteobacteria</taxon>
        <taxon>Alteromonadales</taxon>
        <taxon>Pseudoalteromonadaceae</taxon>
        <taxon>Pseudoalteromonas</taxon>
    </lineage>
</organism>
<evidence type="ECO:0008006" key="4">
    <source>
        <dbReference type="Google" id="ProtNLM"/>
    </source>
</evidence>
<accession>A0A3A3ER85</accession>
<evidence type="ECO:0000313" key="2">
    <source>
        <dbReference type="EMBL" id="RJF36521.1"/>
    </source>
</evidence>
<feature type="chain" id="PRO_5017457929" description="DUF1311 domain-containing protein" evidence="1">
    <location>
        <begin position="25"/>
        <end position="138"/>
    </location>
</feature>
<comment type="caution">
    <text evidence="2">The sequence shown here is derived from an EMBL/GenBank/DDBJ whole genome shotgun (WGS) entry which is preliminary data.</text>
</comment>
<dbReference type="EMBL" id="QYSE01000001">
    <property type="protein sequence ID" value="RJF36521.1"/>
    <property type="molecule type" value="Genomic_DNA"/>
</dbReference>
<dbReference type="Proteomes" id="UP000265938">
    <property type="component" value="Unassembled WGS sequence"/>
</dbReference>
<feature type="signal peptide" evidence="1">
    <location>
        <begin position="1"/>
        <end position="24"/>
    </location>
</feature>
<dbReference type="RefSeq" id="WP_119851613.1">
    <property type="nucleotide sequence ID" value="NZ_QYSE01000001.1"/>
</dbReference>
<dbReference type="AlphaFoldDB" id="A0A3A3ER85"/>
<sequence>MIRNKKSLLIKGMLLALCAGSAHAQAEQSCELTSNNTDETKRYIQCLDQVIADLHRDQKMWINKLTMDLEKIKEDSGNSQLLPIFNRSVKNQERYLEDSCRWRYLQKMPNGTKAAIVYKQCEIEILKNHIQVLQRPLK</sequence>
<protein>
    <recommendedName>
        <fullName evidence="4">DUF1311 domain-containing protein</fullName>
    </recommendedName>
</protein>
<keyword evidence="1" id="KW-0732">Signal</keyword>
<gene>
    <name evidence="2" type="ORF">D4741_00110</name>
</gene>
<reference evidence="2 3" key="1">
    <citation type="submission" date="2018-09" db="EMBL/GenBank/DDBJ databases">
        <title>Identification of marine bacteria producing industrial enzymes.</title>
        <authorList>
            <person name="Cheng T.H."/>
            <person name="Saidin J."/>
            <person name="Muhd D.D."/>
            <person name="Isa M.N.M."/>
            <person name="Bakar M.F.A."/>
            <person name="Ismail N."/>
        </authorList>
    </citation>
    <scope>NUCLEOTIDE SEQUENCE [LARGE SCALE GENOMIC DNA]</scope>
    <source>
        <strain evidence="2 3">MNAD 1.6</strain>
    </source>
</reference>
<name>A0A3A3ER85_9GAMM</name>
<evidence type="ECO:0000256" key="1">
    <source>
        <dbReference type="SAM" id="SignalP"/>
    </source>
</evidence>